<evidence type="ECO:0000313" key="1">
    <source>
        <dbReference type="EMBL" id="NSX55890.1"/>
    </source>
</evidence>
<dbReference type="InterPro" id="IPR013078">
    <property type="entry name" value="His_Pase_superF_clade-1"/>
</dbReference>
<dbReference type="CDD" id="cd07067">
    <property type="entry name" value="HP_PGM_like"/>
    <property type="match status" value="1"/>
</dbReference>
<accession>A0ABX2ITL1</accession>
<dbReference type="SMART" id="SM00855">
    <property type="entry name" value="PGAM"/>
    <property type="match status" value="1"/>
</dbReference>
<organism evidence="1 2">
    <name type="scientific">Parasulfitobacter algicola</name>
    <dbReference type="NCBI Taxonomy" id="2614809"/>
    <lineage>
        <taxon>Bacteria</taxon>
        <taxon>Pseudomonadati</taxon>
        <taxon>Pseudomonadota</taxon>
        <taxon>Alphaproteobacteria</taxon>
        <taxon>Rhodobacterales</taxon>
        <taxon>Roseobacteraceae</taxon>
        <taxon>Parasulfitobacter</taxon>
    </lineage>
</organism>
<dbReference type="Proteomes" id="UP000777935">
    <property type="component" value="Unassembled WGS sequence"/>
</dbReference>
<name>A0ABX2ITL1_9RHOB</name>
<keyword evidence="2" id="KW-1185">Reference proteome</keyword>
<gene>
    <name evidence="1" type="ORF">HRQ87_13870</name>
</gene>
<reference evidence="1 2" key="1">
    <citation type="submission" date="2020-06" db="EMBL/GenBank/DDBJ databases">
        <title>Sulfitobacter algicola sp. nov., isolated from green algae.</title>
        <authorList>
            <person name="Wang C."/>
        </authorList>
    </citation>
    <scope>NUCLEOTIDE SEQUENCE [LARGE SCALE GENOMIC DNA]</scope>
    <source>
        <strain evidence="1 2">1151</strain>
    </source>
</reference>
<dbReference type="PANTHER" id="PTHR48100">
    <property type="entry name" value="BROAD-SPECIFICITY PHOSPHATASE YOR283W-RELATED"/>
    <property type="match status" value="1"/>
</dbReference>
<dbReference type="Pfam" id="PF00300">
    <property type="entry name" value="His_Phos_1"/>
    <property type="match status" value="1"/>
</dbReference>
<dbReference type="EMBL" id="JABUFE010000008">
    <property type="protein sequence ID" value="NSX55890.1"/>
    <property type="molecule type" value="Genomic_DNA"/>
</dbReference>
<protein>
    <submittedName>
        <fullName evidence="1">Histidine phosphatase family protein</fullName>
    </submittedName>
</protein>
<dbReference type="InterPro" id="IPR001345">
    <property type="entry name" value="PG/BPGM_mutase_AS"/>
</dbReference>
<dbReference type="RefSeq" id="WP_174139034.1">
    <property type="nucleotide sequence ID" value="NZ_JABUFE010000008.1"/>
</dbReference>
<dbReference type="InterPro" id="IPR050275">
    <property type="entry name" value="PGM_Phosphatase"/>
</dbReference>
<dbReference type="PIRSF" id="PIRSF000709">
    <property type="entry name" value="6PFK_2-Ptase"/>
    <property type="match status" value="1"/>
</dbReference>
<dbReference type="InterPro" id="IPR029033">
    <property type="entry name" value="His_PPase_superfam"/>
</dbReference>
<evidence type="ECO:0000313" key="2">
    <source>
        <dbReference type="Proteomes" id="UP000777935"/>
    </source>
</evidence>
<dbReference type="PANTHER" id="PTHR48100:SF59">
    <property type="entry name" value="ADENOSYLCOBALAMIN_ALPHA-RIBAZOLE PHOSPHATASE"/>
    <property type="match status" value="1"/>
</dbReference>
<dbReference type="PROSITE" id="PS00175">
    <property type="entry name" value="PG_MUTASE"/>
    <property type="match status" value="1"/>
</dbReference>
<comment type="caution">
    <text evidence="1">The sequence shown here is derived from an EMBL/GenBank/DDBJ whole genome shotgun (WGS) entry which is preliminary data.</text>
</comment>
<dbReference type="SUPFAM" id="SSF53254">
    <property type="entry name" value="Phosphoglycerate mutase-like"/>
    <property type="match status" value="1"/>
</dbReference>
<sequence>MYPPLYILRHGQTEWNAADRMQGRLNSPLTAVGKAQAIAQGMILQRQDLNGFNAIASPQVRALHTAALALEALFQTIETDARLCEIDVGNFNGELRDKIKISHPDLFDDTRPFDWYDKAPGGEGFAGLEARCRSFLDALETPAVLVTHGITSRFLRCIAMGRDVQDMADLPGGQGIVYHVQNGHHDILD</sequence>
<dbReference type="Gene3D" id="3.40.50.1240">
    <property type="entry name" value="Phosphoglycerate mutase-like"/>
    <property type="match status" value="1"/>
</dbReference>
<proteinExistence type="predicted"/>